<dbReference type="InterPro" id="IPR000315">
    <property type="entry name" value="Znf_B-box"/>
</dbReference>
<dbReference type="AlphaFoldDB" id="A0A1R2BKR0"/>
<dbReference type="InterPro" id="IPR041966">
    <property type="entry name" value="LOTUS-like"/>
</dbReference>
<evidence type="ECO:0008006" key="6">
    <source>
        <dbReference type="Google" id="ProtNLM"/>
    </source>
</evidence>
<evidence type="ECO:0000313" key="5">
    <source>
        <dbReference type="Proteomes" id="UP000187209"/>
    </source>
</evidence>
<gene>
    <name evidence="4" type="ORF">SteCoe_23239</name>
</gene>
<comment type="caution">
    <text evidence="4">The sequence shown here is derived from an EMBL/GenBank/DDBJ whole genome shotgun (WGS) entry which is preliminary data.</text>
</comment>
<evidence type="ECO:0000313" key="4">
    <source>
        <dbReference type="EMBL" id="OMJ77205.1"/>
    </source>
</evidence>
<protein>
    <recommendedName>
        <fullName evidence="6">B box-type domain-containing protein</fullName>
    </recommendedName>
</protein>
<evidence type="ECO:0000259" key="2">
    <source>
        <dbReference type="PROSITE" id="PS50119"/>
    </source>
</evidence>
<accession>A0A1R2BKR0</accession>
<dbReference type="GO" id="GO:0008270">
    <property type="term" value="F:zinc ion binding"/>
    <property type="evidence" value="ECO:0007669"/>
    <property type="project" value="UniProtKB-KW"/>
</dbReference>
<sequence>MKCEECNEIARTVCIDCEENFCIKCSLKFHSGGKRRFHNLKKLCEKCLGLSNIYCNTCEKSICNLCQFSHISHSLTKDKKLYVYWDYSGSSPRSSSKISSTLSTMNPSLIKVYGRPGSDFSLVSLPSAIIETPYSFFDLLLKDIQNDAKLGLTQAIIISRLSQNAIIKITSLISNIELLHFDPITLQTKKLGLLPIWEYLVENFETGKILLTYEETVEEISRKFSLDIREAQNKIDTLANDGKIIKITKELGEYNLQQVSLKINEIDPKVFLAVLRSLKRDEIFPSEKAIQSRIREGFNIKYSHHEWNELMKKLQKSKSDNSFTLFAQNSYESLFKFSEIVYEEEKSFVIYPKGEQWASSDQFGDIRALKQTRQWADLLSYLSNYFTKEGKIITLTGGKYGCALLLKHFSTSLLKELSLGKLSFMVQVAINDDILRYQKTLLIYTANYPITLSSKNIGERVNIIRNEIIRILKGKPQGLPLAQIPIYLKRKMKFPLKLSELGFKKLKDLLKIIPEITLHPANSKNPSAFLNMMNATVAEVQKFITEVVEKNTYSVKEEKLCVELFEKFGKINWNVYKSKDLIGFIDEYCKNVKVMKVGNECILMGRETEKEELSISTHNSEYFVITDNEDKCTDFNIFGGYLNEYN</sequence>
<dbReference type="PROSITE" id="PS51644">
    <property type="entry name" value="HTH_OST"/>
    <property type="match status" value="1"/>
</dbReference>
<dbReference type="Pfam" id="PF22586">
    <property type="entry name" value="ANCHR-like_BBOX"/>
    <property type="match status" value="1"/>
</dbReference>
<dbReference type="OrthoDB" id="406045at2759"/>
<dbReference type="CDD" id="cd19757">
    <property type="entry name" value="Bbox1"/>
    <property type="match status" value="1"/>
</dbReference>
<keyword evidence="5" id="KW-1185">Reference proteome</keyword>
<feature type="domain" description="HTH OST-type" evidence="3">
    <location>
        <begin position="460"/>
        <end position="532"/>
    </location>
</feature>
<keyword evidence="1" id="KW-0862">Zinc</keyword>
<dbReference type="Proteomes" id="UP000187209">
    <property type="component" value="Unassembled WGS sequence"/>
</dbReference>
<evidence type="ECO:0000256" key="1">
    <source>
        <dbReference type="PROSITE-ProRule" id="PRU00024"/>
    </source>
</evidence>
<evidence type="ECO:0000259" key="3">
    <source>
        <dbReference type="PROSITE" id="PS51644"/>
    </source>
</evidence>
<dbReference type="EMBL" id="MPUH01000587">
    <property type="protein sequence ID" value="OMJ77205.1"/>
    <property type="molecule type" value="Genomic_DNA"/>
</dbReference>
<dbReference type="Pfam" id="PF14418">
    <property type="entry name" value="OHA"/>
    <property type="match status" value="1"/>
</dbReference>
<reference evidence="4 5" key="1">
    <citation type="submission" date="2016-11" db="EMBL/GenBank/DDBJ databases">
        <title>The macronuclear genome of Stentor coeruleus: a giant cell with tiny introns.</title>
        <authorList>
            <person name="Slabodnick M."/>
            <person name="Ruby J.G."/>
            <person name="Reiff S.B."/>
            <person name="Swart E.C."/>
            <person name="Gosai S."/>
            <person name="Prabakaran S."/>
            <person name="Witkowska E."/>
            <person name="Larue G.E."/>
            <person name="Fisher S."/>
            <person name="Freeman R.M."/>
            <person name="Gunawardena J."/>
            <person name="Chu W."/>
            <person name="Stover N.A."/>
            <person name="Gregory B.D."/>
            <person name="Nowacki M."/>
            <person name="Derisi J."/>
            <person name="Roy S.W."/>
            <person name="Marshall W.F."/>
            <person name="Sood P."/>
        </authorList>
    </citation>
    <scope>NUCLEOTIDE SEQUENCE [LARGE SCALE GENOMIC DNA]</scope>
    <source>
        <strain evidence="4">WM001</strain>
    </source>
</reference>
<keyword evidence="1" id="KW-0479">Metal-binding</keyword>
<dbReference type="InterPro" id="IPR025677">
    <property type="entry name" value="OST-HTH-assoc_dom"/>
</dbReference>
<keyword evidence="1" id="KW-0863">Zinc-finger</keyword>
<proteinExistence type="predicted"/>
<dbReference type="PROSITE" id="PS50119">
    <property type="entry name" value="ZF_BBOX"/>
    <property type="match status" value="1"/>
</dbReference>
<organism evidence="4 5">
    <name type="scientific">Stentor coeruleus</name>
    <dbReference type="NCBI Taxonomy" id="5963"/>
    <lineage>
        <taxon>Eukaryota</taxon>
        <taxon>Sar</taxon>
        <taxon>Alveolata</taxon>
        <taxon>Ciliophora</taxon>
        <taxon>Postciliodesmatophora</taxon>
        <taxon>Heterotrichea</taxon>
        <taxon>Heterotrichida</taxon>
        <taxon>Stentoridae</taxon>
        <taxon>Stentor</taxon>
    </lineage>
</organism>
<dbReference type="Pfam" id="PF12872">
    <property type="entry name" value="OST-HTH"/>
    <property type="match status" value="1"/>
</dbReference>
<feature type="domain" description="B box-type" evidence="2">
    <location>
        <begin position="39"/>
        <end position="78"/>
    </location>
</feature>
<name>A0A1R2BKR0_9CILI</name>
<dbReference type="Gene3D" id="3.30.420.610">
    <property type="entry name" value="LOTUS domain-like"/>
    <property type="match status" value="1"/>
</dbReference>
<dbReference type="InterPro" id="IPR025605">
    <property type="entry name" value="OST-HTH/LOTUS_dom"/>
</dbReference>